<dbReference type="GO" id="GO:0008541">
    <property type="term" value="C:proteasome regulatory particle, lid subcomplex"/>
    <property type="evidence" value="ECO:0007669"/>
    <property type="project" value="TreeGrafter"/>
</dbReference>
<keyword evidence="6" id="KW-0007">Acetylation</keyword>
<dbReference type="GO" id="GO:0005737">
    <property type="term" value="C:cytoplasm"/>
    <property type="evidence" value="ECO:0007669"/>
    <property type="project" value="TreeGrafter"/>
</dbReference>
<name>A0A8C1ALZ6_CYPCA</name>
<dbReference type="InterPro" id="IPR054559">
    <property type="entry name" value="PSMD12-CSN4-like_N"/>
</dbReference>
<evidence type="ECO:0000256" key="9">
    <source>
        <dbReference type="ARBA" id="ARBA00075108"/>
    </source>
</evidence>
<dbReference type="InterPro" id="IPR000717">
    <property type="entry name" value="PCI_dom"/>
</dbReference>
<comment type="similarity">
    <text evidence="2">Belongs to the proteasome subunit p55 family.</text>
</comment>
<reference evidence="12" key="2">
    <citation type="submission" date="2025-09" db="UniProtKB">
        <authorList>
            <consortium name="Ensembl"/>
        </authorList>
    </citation>
    <scope>IDENTIFICATION</scope>
</reference>
<comment type="subunit">
    <text evidence="7">Component of the 19S proteasome regulatory particle complex. The 26S proteasome consists of a 20S core particle (CP) and two 19S regulatory subunits (RP). The regulatory particle is made of a lid composed of 9 subunits including PSMD12, a base containing 6 ATPases and few additional components. Interacts with ERCC6.</text>
</comment>
<evidence type="ECO:0000313" key="12">
    <source>
        <dbReference type="Ensembl" id="ENSCCRP00000019979.2"/>
    </source>
</evidence>
<accession>A0A8C1ALZ6</accession>
<dbReference type="PANTHER" id="PTHR10855">
    <property type="entry name" value="26S PROTEASOME NON-ATPASE REGULATORY SUBUNIT 12/COP9 SIGNALOSOME COMPLEX SUBUNIT 4"/>
    <property type="match status" value="1"/>
</dbReference>
<keyword evidence="5" id="KW-0647">Proteasome</keyword>
<feature type="domain" description="PCI" evidence="11">
    <location>
        <begin position="242"/>
        <end position="406"/>
    </location>
</feature>
<dbReference type="GeneTree" id="ENSGT00940000153510"/>
<dbReference type="InterPro" id="IPR040134">
    <property type="entry name" value="PSMD12/CSN4"/>
</dbReference>
<dbReference type="InterPro" id="IPR036390">
    <property type="entry name" value="WH_DNA-bd_sf"/>
</dbReference>
<evidence type="ECO:0000256" key="4">
    <source>
        <dbReference type="ARBA" id="ARBA00022843"/>
    </source>
</evidence>
<evidence type="ECO:0000256" key="7">
    <source>
        <dbReference type="ARBA" id="ARBA00065326"/>
    </source>
</evidence>
<dbReference type="PROSITE" id="PS50250">
    <property type="entry name" value="PCI"/>
    <property type="match status" value="1"/>
</dbReference>
<dbReference type="InterPro" id="IPR036388">
    <property type="entry name" value="WH-like_DNA-bd_sf"/>
</dbReference>
<dbReference type="AlphaFoldDB" id="A0A8C1ALZ6"/>
<dbReference type="SMART" id="SM00088">
    <property type="entry name" value="PINT"/>
    <property type="match status" value="1"/>
</dbReference>
<evidence type="ECO:0000256" key="3">
    <source>
        <dbReference type="ARBA" id="ARBA00022499"/>
    </source>
</evidence>
<dbReference type="Proteomes" id="UP001108240">
    <property type="component" value="Unplaced"/>
</dbReference>
<evidence type="ECO:0000313" key="13">
    <source>
        <dbReference type="Proteomes" id="UP001108240"/>
    </source>
</evidence>
<dbReference type="PANTHER" id="PTHR10855:SF1">
    <property type="entry name" value="26S PROTEASOME NON-ATPASE REGULATORY SUBUNIT 12"/>
    <property type="match status" value="1"/>
</dbReference>
<dbReference type="Pfam" id="PF18098">
    <property type="entry name" value="RPN5_C"/>
    <property type="match status" value="1"/>
</dbReference>
<evidence type="ECO:0000256" key="2">
    <source>
        <dbReference type="ARBA" id="ARBA00006397"/>
    </source>
</evidence>
<dbReference type="InterPro" id="IPR040896">
    <property type="entry name" value="RPN5_C"/>
</dbReference>
<dbReference type="Pfam" id="PF01399">
    <property type="entry name" value="PCI"/>
    <property type="match status" value="1"/>
</dbReference>
<keyword evidence="4" id="KW-0832">Ubl conjugation</keyword>
<organism evidence="12 13">
    <name type="scientific">Cyprinus carpio carpio</name>
    <dbReference type="NCBI Taxonomy" id="630221"/>
    <lineage>
        <taxon>Eukaryota</taxon>
        <taxon>Metazoa</taxon>
        <taxon>Chordata</taxon>
        <taxon>Craniata</taxon>
        <taxon>Vertebrata</taxon>
        <taxon>Euteleostomi</taxon>
        <taxon>Actinopterygii</taxon>
        <taxon>Neopterygii</taxon>
        <taxon>Teleostei</taxon>
        <taxon>Ostariophysi</taxon>
        <taxon>Cypriniformes</taxon>
        <taxon>Cyprinidae</taxon>
        <taxon>Cyprininae</taxon>
        <taxon>Cyprinus</taxon>
    </lineage>
</organism>
<keyword evidence="13" id="KW-1185">Reference proteome</keyword>
<evidence type="ECO:0000259" key="11">
    <source>
        <dbReference type="PROSITE" id="PS50250"/>
    </source>
</evidence>
<evidence type="ECO:0000256" key="8">
    <source>
        <dbReference type="ARBA" id="ARBA00068189"/>
    </source>
</evidence>
<proteinExistence type="inferred from homology"/>
<dbReference type="Pfam" id="PF22241">
    <property type="entry name" value="PSMD12-CSN4_N"/>
    <property type="match status" value="1"/>
</dbReference>
<protein>
    <recommendedName>
        <fullName evidence="8">26S proteasome non-ATPase regulatory subunit 12</fullName>
    </recommendedName>
    <alternativeName>
        <fullName evidence="9">26S proteasome regulatory subunit RPN5</fullName>
    </alternativeName>
</protein>
<keyword evidence="10" id="KW-0175">Coiled coil</keyword>
<dbReference type="SUPFAM" id="SSF46785">
    <property type="entry name" value="Winged helix' DNA-binding domain"/>
    <property type="match status" value="1"/>
</dbReference>
<evidence type="ECO:0000256" key="1">
    <source>
        <dbReference type="ARBA" id="ARBA00002362"/>
    </source>
</evidence>
<sequence>MSEDRVERSDGRIVKMEVDYSATVDQRLPECEKMARDGRLQEAIESLLSLEKQTRTASDMVSTSRILVAIVQLCYEAKDWDALNENIMLLSKRRSQLKQAVAKMVQECYTYVDAMSDLSIKLRLIDTLRTVTAGKIYVEIERARLTKTLAQIKEQNGDVKEAASILQELQVETYGSMEKKEKAEFILEQMRLCIAVKDYIRTQIISKKINTKFFQEEGSEDLKLKYYNLMIQVDLHEGSYLSICKHYRAIYDTPCILEDDSKWQQALKSVVLYVILAPYENEQSDLVHRITRQNLLRVSLMRWSSVVEDYEKELREGSMGTPDTDVFTYSEEGEKRWKDLKNRVVEHNIRIMAKYYTSITMGRMAALLDLSIDESEEFLSNLVVNKTIYAKVDRLAGIINFQRPKDPNDLLNDWSQKLNSLMSLVNKTTHLIAKEEMIHNLQ</sequence>
<dbReference type="Gene3D" id="1.10.10.10">
    <property type="entry name" value="Winged helix-like DNA-binding domain superfamily/Winged helix DNA-binding domain"/>
    <property type="match status" value="1"/>
</dbReference>
<evidence type="ECO:0000256" key="5">
    <source>
        <dbReference type="ARBA" id="ARBA00022942"/>
    </source>
</evidence>
<dbReference type="FunFam" id="1.10.10.10:FF:000159">
    <property type="entry name" value="26S proteasome non-ATPase regulatory subunit 12"/>
    <property type="match status" value="1"/>
</dbReference>
<reference evidence="12" key="1">
    <citation type="submission" date="2025-08" db="UniProtKB">
        <authorList>
            <consortium name="Ensembl"/>
        </authorList>
    </citation>
    <scope>IDENTIFICATION</scope>
</reference>
<keyword evidence="3" id="KW-1017">Isopeptide bond</keyword>
<comment type="function">
    <text evidence="1">Component of the 26S proteasome, a multiprotein complex involved in the ATP-dependent degradation of ubiquitinated proteins. This complex plays a key role in the maintenance of protein homeostasis by removing misfolded or damaged proteins, which could impair cellular functions, and by removing proteins whose functions are no longer required. Therefore, the proteasome participates in numerous cellular processes, including cell cycle progression, apoptosis, or DNA damage repair.</text>
</comment>
<feature type="coiled-coil region" evidence="10">
    <location>
        <begin position="142"/>
        <end position="172"/>
    </location>
</feature>
<evidence type="ECO:0000256" key="6">
    <source>
        <dbReference type="ARBA" id="ARBA00022990"/>
    </source>
</evidence>
<evidence type="ECO:0000256" key="10">
    <source>
        <dbReference type="SAM" id="Coils"/>
    </source>
</evidence>
<dbReference type="Ensembl" id="ENSCCRT00000021715.2">
    <property type="protein sequence ID" value="ENSCCRP00000019979.2"/>
    <property type="gene ID" value="ENSCCRG00000010491.2"/>
</dbReference>